<keyword evidence="2" id="KW-1185">Reference proteome</keyword>
<gene>
    <name evidence="1" type="ORF">THAOC_33901</name>
</gene>
<organism evidence="1 2">
    <name type="scientific">Thalassiosira oceanica</name>
    <name type="common">Marine diatom</name>
    <dbReference type="NCBI Taxonomy" id="159749"/>
    <lineage>
        <taxon>Eukaryota</taxon>
        <taxon>Sar</taxon>
        <taxon>Stramenopiles</taxon>
        <taxon>Ochrophyta</taxon>
        <taxon>Bacillariophyta</taxon>
        <taxon>Coscinodiscophyceae</taxon>
        <taxon>Thalassiosirophycidae</taxon>
        <taxon>Thalassiosirales</taxon>
        <taxon>Thalassiosiraceae</taxon>
        <taxon>Thalassiosira</taxon>
    </lineage>
</organism>
<reference evidence="1 2" key="1">
    <citation type="journal article" date="2012" name="Genome Biol.">
        <title>Genome and low-iron response of an oceanic diatom adapted to chronic iron limitation.</title>
        <authorList>
            <person name="Lommer M."/>
            <person name="Specht M."/>
            <person name="Roy A.S."/>
            <person name="Kraemer L."/>
            <person name="Andreson R."/>
            <person name="Gutowska M.A."/>
            <person name="Wolf J."/>
            <person name="Bergner S.V."/>
            <person name="Schilhabel M.B."/>
            <person name="Klostermeier U.C."/>
            <person name="Beiko R.G."/>
            <person name="Rosenstiel P."/>
            <person name="Hippler M."/>
            <person name="Laroche J."/>
        </authorList>
    </citation>
    <scope>NUCLEOTIDE SEQUENCE [LARGE SCALE GENOMIC DNA]</scope>
    <source>
        <strain evidence="1 2">CCMP1005</strain>
    </source>
</reference>
<proteinExistence type="predicted"/>
<dbReference type="InterPro" id="IPR043136">
    <property type="entry name" value="B30.2/SPRY_sf"/>
</dbReference>
<name>K0R4C9_THAOC</name>
<evidence type="ECO:0000313" key="2">
    <source>
        <dbReference type="Proteomes" id="UP000266841"/>
    </source>
</evidence>
<dbReference type="Proteomes" id="UP000266841">
    <property type="component" value="Unassembled WGS sequence"/>
</dbReference>
<dbReference type="OrthoDB" id="236214at2759"/>
<dbReference type="InterPro" id="IPR013320">
    <property type="entry name" value="ConA-like_dom_sf"/>
</dbReference>
<dbReference type="Gene3D" id="2.60.120.920">
    <property type="match status" value="1"/>
</dbReference>
<accession>K0R4C9</accession>
<sequence length="305" mass="33772">MSLTSDRLDSLGNDLLIRCASYLDIDGLVYLGRTCARFGLSQPGHRRSLVDEVSHQRFRQSVTDEERKCLTKYDDESDIGLYRALESLRKPLCFDELVGHTFGPQEHPATVRVHDQIGVYFTATGRNMMRGNGWSTAISGHVMRGGRHFAEFTITSGDENFVNLGVIRPVSYGIVLKANRGRIVTPMSVSSSYKPAVAGGLRSQRTVKWGDSNVHCCTYRCHNGYCHRADWSNEMGNSDWQGRERLRGSGTIGLLLDLGEGTLSVFKNGLRLGGVMREGLGGEYCWFVSIHSVCTISIARSAAPD</sequence>
<evidence type="ECO:0000313" key="1">
    <source>
        <dbReference type="EMBL" id="EJK47380.1"/>
    </source>
</evidence>
<protein>
    <recommendedName>
        <fullName evidence="3">B30.2/SPRY domain-containing protein</fullName>
    </recommendedName>
</protein>
<comment type="caution">
    <text evidence="1">The sequence shown here is derived from an EMBL/GenBank/DDBJ whole genome shotgun (WGS) entry which is preliminary data.</text>
</comment>
<dbReference type="AlphaFoldDB" id="K0R4C9"/>
<evidence type="ECO:0008006" key="3">
    <source>
        <dbReference type="Google" id="ProtNLM"/>
    </source>
</evidence>
<dbReference type="EMBL" id="AGNL01047001">
    <property type="protein sequence ID" value="EJK47380.1"/>
    <property type="molecule type" value="Genomic_DNA"/>
</dbReference>
<dbReference type="SUPFAM" id="SSF49899">
    <property type="entry name" value="Concanavalin A-like lectins/glucanases"/>
    <property type="match status" value="1"/>
</dbReference>